<dbReference type="EMBL" id="KX159229">
    <property type="protein sequence ID" value="APU94833.1"/>
    <property type="molecule type" value="mRNA"/>
</dbReference>
<dbReference type="Gene3D" id="3.30.200.20">
    <property type="entry name" value="Phosphorylase Kinase, domain 1"/>
    <property type="match status" value="1"/>
</dbReference>
<organism evidence="18">
    <name type="scientific">Pohlia nutans</name>
    <dbReference type="NCBI Taxonomy" id="140635"/>
    <lineage>
        <taxon>Eukaryota</taxon>
        <taxon>Viridiplantae</taxon>
        <taxon>Streptophyta</taxon>
        <taxon>Embryophyta</taxon>
        <taxon>Bryophyta</taxon>
        <taxon>Bryophytina</taxon>
        <taxon>Bryopsida</taxon>
        <taxon>Bryidae</taxon>
        <taxon>Bryanae</taxon>
        <taxon>Bryales</taxon>
        <taxon>Mniaceae</taxon>
        <taxon>Pohlia</taxon>
    </lineage>
</organism>
<evidence type="ECO:0000256" key="10">
    <source>
        <dbReference type="ARBA" id="ARBA00022840"/>
    </source>
</evidence>
<keyword evidence="7" id="KW-0677">Repeat</keyword>
<proteinExistence type="evidence at transcript level"/>
<sequence length="807" mass="89363">MGVFKVVGVAIVLLLCNPAYLPGVNSVLFLFPTEDMNGLQSLWAAWNTSTPSLNSNLLNWYTPTGPDDIPWPCYASRNWRGVTCLRYFVNASLSNTWVVGLELNDASISGILPPGINQLTKMVSLTLTGNPNLTGNLPKELADLPLNVLDLHDNGFNGTIPHELSNVGNLLELDLSGNQFSGDFPFQTFGQMQTLQVFGIAQNSFTGNVPSNAFENMTQLLTLDLSGNNFTGPPPKFNYTFADSTLYYLNLSRNSFSEIPDLSQIFKSWLPQNVGVLDLSGLNIGGALPADWSSFPELLSREELHLDDINVSGVLDIKSILSGIQNLSTDSNSNSRILRVLSLMNNKITDVIFDKQFLNSSNGQIKFYLGGNPYCATLSKDADGRRCFCEQYCAISEPSKKSDYKAIIIPTVISGVLLGAVILYLAIIIHRKSKYMDTLVKRFEESDVRAKRYEYSELRAATKNFSEERKLGQGAYGAVYKGMLTNNTQVAVKQLFMKTQQASEDFLNEILLITNLQHRNLVALKGYCLHGKEMLLVYEFVDFCDLDKLLFQDSTSVNVWQVLSWPARKRICLGVAQGLYYLHASSQTKIIHRDIKASNILLDRNLNAKIADFGLARPIEDKKSEIVTQQRAGTLGYVAPEYVLYGQLSEKADVYSFGVLLLEILSGARNKDPTQAEDDVYLPTRAWKLHKEDRLMDVIDPRLHVRQGEETEVRQVLETAIMCVHKSPEKRPTMFRVVAMLAGSAADEDAAAAASSMDSTWPECETPSGFRTEDPLLMALSSTTGSSSTGPITNGNATVELTTLLTR</sequence>
<evidence type="ECO:0000256" key="8">
    <source>
        <dbReference type="ARBA" id="ARBA00022741"/>
    </source>
</evidence>
<evidence type="ECO:0000256" key="15">
    <source>
        <dbReference type="SAM" id="Phobius"/>
    </source>
</evidence>
<name>A0A1P8DYU8_9BRYO</name>
<dbReference type="Pfam" id="PF07714">
    <property type="entry name" value="PK_Tyr_Ser-Thr"/>
    <property type="match status" value="1"/>
</dbReference>
<evidence type="ECO:0000256" key="3">
    <source>
        <dbReference type="ARBA" id="ARBA00022614"/>
    </source>
</evidence>
<dbReference type="InterPro" id="IPR008271">
    <property type="entry name" value="Ser/Thr_kinase_AS"/>
</dbReference>
<dbReference type="InterPro" id="IPR051824">
    <property type="entry name" value="LRR_Rcpt-Like_S/T_Kinase"/>
</dbReference>
<keyword evidence="2" id="KW-0723">Serine/threonine-protein kinase</keyword>
<dbReference type="Gene3D" id="3.80.10.10">
    <property type="entry name" value="Ribonuclease Inhibitor"/>
    <property type="match status" value="2"/>
</dbReference>
<evidence type="ECO:0000256" key="4">
    <source>
        <dbReference type="ARBA" id="ARBA00022679"/>
    </source>
</evidence>
<evidence type="ECO:0000256" key="16">
    <source>
        <dbReference type="SAM" id="SignalP"/>
    </source>
</evidence>
<keyword evidence="5 15" id="KW-0812">Transmembrane</keyword>
<comment type="subcellular location">
    <subcellularLocation>
        <location evidence="1">Membrane</location>
        <topology evidence="1">Single-pass type I membrane protein</topology>
    </subcellularLocation>
</comment>
<evidence type="ECO:0000256" key="2">
    <source>
        <dbReference type="ARBA" id="ARBA00022527"/>
    </source>
</evidence>
<evidence type="ECO:0000256" key="7">
    <source>
        <dbReference type="ARBA" id="ARBA00022737"/>
    </source>
</evidence>
<dbReference type="GO" id="GO:0016020">
    <property type="term" value="C:membrane"/>
    <property type="evidence" value="ECO:0007669"/>
    <property type="project" value="UniProtKB-SubCell"/>
</dbReference>
<keyword evidence="13" id="KW-0325">Glycoprotein</keyword>
<keyword evidence="10 14" id="KW-0067">ATP-binding</keyword>
<dbReference type="InterPro" id="IPR001611">
    <property type="entry name" value="Leu-rich_rpt"/>
</dbReference>
<dbReference type="SUPFAM" id="SSF52058">
    <property type="entry name" value="L domain-like"/>
    <property type="match status" value="1"/>
</dbReference>
<feature type="signal peptide" evidence="16">
    <location>
        <begin position="1"/>
        <end position="26"/>
    </location>
</feature>
<dbReference type="AlphaFoldDB" id="A0A1P8DYU8"/>
<dbReference type="GO" id="GO:0004674">
    <property type="term" value="F:protein serine/threonine kinase activity"/>
    <property type="evidence" value="ECO:0007669"/>
    <property type="project" value="UniProtKB-KW"/>
</dbReference>
<reference evidence="18" key="1">
    <citation type="submission" date="2016-04" db="EMBL/GenBank/DDBJ databases">
        <authorList>
            <person name="Evans L.H."/>
            <person name="Alamgir A."/>
            <person name="Owens N."/>
            <person name="Weber N.D."/>
            <person name="Virtaneva K."/>
            <person name="Barbian K."/>
            <person name="Babar A."/>
            <person name="Rosenke K."/>
        </authorList>
    </citation>
    <scope>NUCLEOTIDE SEQUENCE</scope>
    <source>
        <strain evidence="18">Antarctic moss No.L</strain>
    </source>
</reference>
<dbReference type="PANTHER" id="PTHR48006:SF34">
    <property type="entry name" value="OS08G0203700 PROTEIN"/>
    <property type="match status" value="1"/>
</dbReference>
<keyword evidence="3" id="KW-0433">Leucine-rich repeat</keyword>
<dbReference type="SMART" id="SM00220">
    <property type="entry name" value="S_TKc"/>
    <property type="match status" value="1"/>
</dbReference>
<dbReference type="InterPro" id="IPR011009">
    <property type="entry name" value="Kinase-like_dom_sf"/>
</dbReference>
<dbReference type="PROSITE" id="PS00107">
    <property type="entry name" value="PROTEIN_KINASE_ATP"/>
    <property type="match status" value="1"/>
</dbReference>
<evidence type="ECO:0000256" key="9">
    <source>
        <dbReference type="ARBA" id="ARBA00022777"/>
    </source>
</evidence>
<dbReference type="InterPro" id="IPR001245">
    <property type="entry name" value="Ser-Thr/Tyr_kinase_cat_dom"/>
</dbReference>
<evidence type="ECO:0000256" key="11">
    <source>
        <dbReference type="ARBA" id="ARBA00022989"/>
    </source>
</evidence>
<dbReference type="Gene3D" id="1.10.510.10">
    <property type="entry name" value="Transferase(Phosphotransferase) domain 1"/>
    <property type="match status" value="1"/>
</dbReference>
<dbReference type="FunFam" id="3.30.200.20:FF:000415">
    <property type="entry name" value="receptor-like serine/threonine-protein kinase NCRK"/>
    <property type="match status" value="1"/>
</dbReference>
<dbReference type="Pfam" id="PF00560">
    <property type="entry name" value="LRR_1"/>
    <property type="match status" value="3"/>
</dbReference>
<dbReference type="GO" id="GO:0005524">
    <property type="term" value="F:ATP binding"/>
    <property type="evidence" value="ECO:0007669"/>
    <property type="project" value="UniProtKB-UniRule"/>
</dbReference>
<accession>A0A1P8DYU8</accession>
<evidence type="ECO:0000256" key="13">
    <source>
        <dbReference type="ARBA" id="ARBA00023180"/>
    </source>
</evidence>
<dbReference type="PANTHER" id="PTHR48006">
    <property type="entry name" value="LEUCINE-RICH REPEAT-CONTAINING PROTEIN DDB_G0281931-RELATED"/>
    <property type="match status" value="1"/>
</dbReference>
<dbReference type="InterPro" id="IPR017441">
    <property type="entry name" value="Protein_kinase_ATP_BS"/>
</dbReference>
<protein>
    <submittedName>
        <fullName evidence="18">Leucine-rich repeat receptor-like protein kinase</fullName>
    </submittedName>
</protein>
<feature type="chain" id="PRO_5012998355" evidence="16">
    <location>
        <begin position="27"/>
        <end position="807"/>
    </location>
</feature>
<evidence type="ECO:0000256" key="14">
    <source>
        <dbReference type="PROSITE-ProRule" id="PRU10141"/>
    </source>
</evidence>
<feature type="domain" description="Protein kinase" evidence="17">
    <location>
        <begin position="465"/>
        <end position="741"/>
    </location>
</feature>
<dbReference type="InterPro" id="IPR032675">
    <property type="entry name" value="LRR_dom_sf"/>
</dbReference>
<dbReference type="InterPro" id="IPR000719">
    <property type="entry name" value="Prot_kinase_dom"/>
</dbReference>
<dbReference type="PROSITE" id="PS51450">
    <property type="entry name" value="LRR"/>
    <property type="match status" value="1"/>
</dbReference>
<evidence type="ECO:0000313" key="18">
    <source>
        <dbReference type="EMBL" id="APU94833.1"/>
    </source>
</evidence>
<keyword evidence="4" id="KW-0808">Transferase</keyword>
<keyword evidence="11 15" id="KW-1133">Transmembrane helix</keyword>
<evidence type="ECO:0000256" key="5">
    <source>
        <dbReference type="ARBA" id="ARBA00022692"/>
    </source>
</evidence>
<feature type="binding site" evidence="14">
    <location>
        <position position="493"/>
    </location>
    <ligand>
        <name>ATP</name>
        <dbReference type="ChEBI" id="CHEBI:30616"/>
    </ligand>
</feature>
<dbReference type="SUPFAM" id="SSF56112">
    <property type="entry name" value="Protein kinase-like (PK-like)"/>
    <property type="match status" value="1"/>
</dbReference>
<evidence type="ECO:0000259" key="17">
    <source>
        <dbReference type="PROSITE" id="PS50011"/>
    </source>
</evidence>
<keyword evidence="18" id="KW-0675">Receptor</keyword>
<dbReference type="PROSITE" id="PS00108">
    <property type="entry name" value="PROTEIN_KINASE_ST"/>
    <property type="match status" value="1"/>
</dbReference>
<dbReference type="CDD" id="cd14066">
    <property type="entry name" value="STKc_IRAK"/>
    <property type="match status" value="1"/>
</dbReference>
<gene>
    <name evidence="18" type="primary">LRR-RLK5</name>
</gene>
<feature type="transmembrane region" description="Helical" evidence="15">
    <location>
        <begin position="407"/>
        <end position="429"/>
    </location>
</feature>
<dbReference type="PROSITE" id="PS50011">
    <property type="entry name" value="PROTEIN_KINASE_DOM"/>
    <property type="match status" value="1"/>
</dbReference>
<dbReference type="FunFam" id="1.10.510.10:FF:000590">
    <property type="entry name" value="PR5-like receptor kinase"/>
    <property type="match status" value="1"/>
</dbReference>
<keyword evidence="12 15" id="KW-0472">Membrane</keyword>
<keyword evidence="6 16" id="KW-0732">Signal</keyword>
<evidence type="ECO:0000256" key="12">
    <source>
        <dbReference type="ARBA" id="ARBA00023136"/>
    </source>
</evidence>
<evidence type="ECO:0000256" key="6">
    <source>
        <dbReference type="ARBA" id="ARBA00022729"/>
    </source>
</evidence>
<keyword evidence="8 14" id="KW-0547">Nucleotide-binding</keyword>
<evidence type="ECO:0000256" key="1">
    <source>
        <dbReference type="ARBA" id="ARBA00004479"/>
    </source>
</evidence>
<keyword evidence="9 18" id="KW-0418">Kinase</keyword>